<dbReference type="Proteomes" id="UP000001593">
    <property type="component" value="Unassembled WGS sequence"/>
</dbReference>
<accession>A7SEF3</accession>
<evidence type="ECO:0000313" key="2">
    <source>
        <dbReference type="EMBL" id="EDO37942.1"/>
    </source>
</evidence>
<dbReference type="FunFam" id="2.30.29.30:FF:000018">
    <property type="entry name" value="E3 SUMO-protein ligase RanBP2"/>
    <property type="match status" value="1"/>
</dbReference>
<name>A7SEF3_NEMVE</name>
<protein>
    <recommendedName>
        <fullName evidence="1">RanBD1 domain-containing protein</fullName>
    </recommendedName>
</protein>
<dbReference type="InterPro" id="IPR011993">
    <property type="entry name" value="PH-like_dom_sf"/>
</dbReference>
<dbReference type="eggNOG" id="KOG0864">
    <property type="taxonomic scope" value="Eukaryota"/>
</dbReference>
<dbReference type="AlphaFoldDB" id="A7SEF3"/>
<feature type="domain" description="RanBD1" evidence="1">
    <location>
        <begin position="1"/>
        <end position="135"/>
    </location>
</feature>
<dbReference type="OMA" id="QYEECRI"/>
<dbReference type="PANTHER" id="PTHR23138:SF87">
    <property type="entry name" value="E3 SUMO-PROTEIN LIGASE RANBP2"/>
    <property type="match status" value="1"/>
</dbReference>
<dbReference type="PhylomeDB" id="A7SEF3"/>
<gene>
    <name evidence="2" type="ORF">NEMVEDRAFT_v1g115316</name>
</gene>
<dbReference type="InterPro" id="IPR000156">
    <property type="entry name" value="Ran_bind_dom"/>
</dbReference>
<dbReference type="SMART" id="SM00160">
    <property type="entry name" value="RanBD"/>
    <property type="match status" value="1"/>
</dbReference>
<reference evidence="2 3" key="1">
    <citation type="journal article" date="2007" name="Science">
        <title>Sea anemone genome reveals ancestral eumetazoan gene repertoire and genomic organization.</title>
        <authorList>
            <person name="Putnam N.H."/>
            <person name="Srivastava M."/>
            <person name="Hellsten U."/>
            <person name="Dirks B."/>
            <person name="Chapman J."/>
            <person name="Salamov A."/>
            <person name="Terry A."/>
            <person name="Shapiro H."/>
            <person name="Lindquist E."/>
            <person name="Kapitonov V.V."/>
            <person name="Jurka J."/>
            <person name="Genikhovich G."/>
            <person name="Grigoriev I.V."/>
            <person name="Lucas S.M."/>
            <person name="Steele R.E."/>
            <person name="Finnerty J.R."/>
            <person name="Technau U."/>
            <person name="Martindale M.Q."/>
            <person name="Rokhsar D.S."/>
        </authorList>
    </citation>
    <scope>NUCLEOTIDE SEQUENCE [LARGE SCALE GENOMIC DNA]</scope>
    <source>
        <strain evidence="3">CH2 X CH6</strain>
    </source>
</reference>
<keyword evidence="3" id="KW-1185">Reference proteome</keyword>
<dbReference type="STRING" id="45351.A7SEF3"/>
<dbReference type="InParanoid" id="A7SEF3"/>
<sequence length="135" mass="15592">HFEPIIPLPEKIEVKTGEEHEKALFSHRAKLYRYDSNAKQWKERGIGDIKLLSNPQTGRVRVLMRRDQVLKICANHLLTPDMTIKPNAGSDKSLVWSTVADYAEEESKPEQFAVRFKHAETATLFRKTFEESVQV</sequence>
<feature type="non-terminal residue" evidence="2">
    <location>
        <position position="135"/>
    </location>
</feature>
<evidence type="ECO:0000313" key="3">
    <source>
        <dbReference type="Proteomes" id="UP000001593"/>
    </source>
</evidence>
<dbReference type="EMBL" id="DS469636">
    <property type="protein sequence ID" value="EDO37942.1"/>
    <property type="molecule type" value="Genomic_DNA"/>
</dbReference>
<dbReference type="HOGENOM" id="CLU_067861_2_2_1"/>
<dbReference type="InterPro" id="IPR045255">
    <property type="entry name" value="RanBP1-like"/>
</dbReference>
<organism evidence="2 3">
    <name type="scientific">Nematostella vectensis</name>
    <name type="common">Starlet sea anemone</name>
    <dbReference type="NCBI Taxonomy" id="45351"/>
    <lineage>
        <taxon>Eukaryota</taxon>
        <taxon>Metazoa</taxon>
        <taxon>Cnidaria</taxon>
        <taxon>Anthozoa</taxon>
        <taxon>Hexacorallia</taxon>
        <taxon>Actiniaria</taxon>
        <taxon>Edwardsiidae</taxon>
        <taxon>Nematostella</taxon>
    </lineage>
</organism>
<dbReference type="SUPFAM" id="SSF50729">
    <property type="entry name" value="PH domain-like"/>
    <property type="match status" value="1"/>
</dbReference>
<dbReference type="PANTHER" id="PTHR23138">
    <property type="entry name" value="RAN BINDING PROTEIN"/>
    <property type="match status" value="1"/>
</dbReference>
<feature type="non-terminal residue" evidence="2">
    <location>
        <position position="1"/>
    </location>
</feature>
<evidence type="ECO:0000259" key="1">
    <source>
        <dbReference type="PROSITE" id="PS50196"/>
    </source>
</evidence>
<dbReference type="PROSITE" id="PS50196">
    <property type="entry name" value="RANBD1"/>
    <property type="match status" value="1"/>
</dbReference>
<proteinExistence type="predicted"/>
<dbReference type="Gene3D" id="2.30.29.30">
    <property type="entry name" value="Pleckstrin-homology domain (PH domain)/Phosphotyrosine-binding domain (PTB)"/>
    <property type="match status" value="1"/>
</dbReference>
<dbReference type="CDD" id="cd13176">
    <property type="entry name" value="RanBD_RanBP2-like"/>
    <property type="match status" value="1"/>
</dbReference>
<dbReference type="Pfam" id="PF00638">
    <property type="entry name" value="Ran_BP1"/>
    <property type="match status" value="1"/>
</dbReference>